<dbReference type="InterPro" id="IPR003317">
    <property type="entry name" value="Cyt-d_oxidase_su2"/>
</dbReference>
<feature type="transmembrane region" description="Helical" evidence="7">
    <location>
        <begin position="229"/>
        <end position="252"/>
    </location>
</feature>
<evidence type="ECO:0000256" key="3">
    <source>
        <dbReference type="ARBA" id="ARBA00022475"/>
    </source>
</evidence>
<reference evidence="8 9" key="1">
    <citation type="submission" date="2023-11" db="EMBL/GenBank/DDBJ databases">
        <title>Analysis of the Genomes of Mucilaginibacter gossypii cycad 4 and M. sabulilitoris SNA2: microbes with the potential for plant growth promotion.</title>
        <authorList>
            <person name="Hirsch A.M."/>
            <person name="Humm E."/>
            <person name="Rubbi M."/>
            <person name="Del Vecchio G."/>
            <person name="Ha S.M."/>
            <person name="Pellegrini M."/>
            <person name="Gunsalus R.P."/>
        </authorList>
    </citation>
    <scope>NUCLEOTIDE SEQUENCE [LARGE SCALE GENOMIC DNA]</scope>
    <source>
        <strain evidence="8 9">SNA2</strain>
    </source>
</reference>
<comment type="subcellular location">
    <subcellularLocation>
        <location evidence="1">Cell membrane</location>
        <topology evidence="1">Multi-pass membrane protein</topology>
    </subcellularLocation>
</comment>
<accession>A0ABZ0TFM5</accession>
<protein>
    <submittedName>
        <fullName evidence="8">Cytochrome d ubiquinol oxidase subunit II</fullName>
    </submittedName>
</protein>
<keyword evidence="9" id="KW-1185">Reference proteome</keyword>
<evidence type="ECO:0000313" key="9">
    <source>
        <dbReference type="Proteomes" id="UP001324380"/>
    </source>
</evidence>
<dbReference type="RefSeq" id="WP_321561133.1">
    <property type="nucleotide sequence ID" value="NZ_CP139558.1"/>
</dbReference>
<keyword evidence="5 7" id="KW-1133">Transmembrane helix</keyword>
<dbReference type="Pfam" id="PF02322">
    <property type="entry name" value="Cyt_bd_oxida_II"/>
    <property type="match status" value="1"/>
</dbReference>
<proteinExistence type="inferred from homology"/>
<keyword evidence="6 7" id="KW-0472">Membrane</keyword>
<sequence length="343" mass="38119">MLYVVILFLFAAITLYFLLGGADFGAGIIELFTSTDNKHRTRKTSYQAIGPIWEANHMWLIITVVILFVGFPVIYSEMCIYLHIPLLIMLLGIIARGTAFAFRNYDAIKDEKTQGFYNHMFVYSSFVTPLFLGIIAGSALSGQIDPTAKTFAGAYIFSWLNWFSVSVGLFTVALCGFLAAIYLIGECPEVYDVKRFIKKAKAMNIAAVILGALVFLASHFEQVHLADWIFGNALSLIAVIAATLSLILLWFIISDNKNKQWIRVLAAFQVSMILISVGHTRFPRFVIFKDGSSMSLLTDHATGKTIDDLGIGLLVGSLFILPALGYLYYSFKKKNNGQVADEH</sequence>
<dbReference type="PANTHER" id="PTHR43141">
    <property type="entry name" value="CYTOCHROME BD2 SUBUNIT II"/>
    <property type="match status" value="1"/>
</dbReference>
<evidence type="ECO:0000256" key="2">
    <source>
        <dbReference type="ARBA" id="ARBA00007543"/>
    </source>
</evidence>
<feature type="transmembrane region" description="Helical" evidence="7">
    <location>
        <begin position="205"/>
        <end position="223"/>
    </location>
</feature>
<evidence type="ECO:0000256" key="1">
    <source>
        <dbReference type="ARBA" id="ARBA00004651"/>
    </source>
</evidence>
<evidence type="ECO:0000256" key="5">
    <source>
        <dbReference type="ARBA" id="ARBA00022989"/>
    </source>
</evidence>
<evidence type="ECO:0000256" key="6">
    <source>
        <dbReference type="ARBA" id="ARBA00023136"/>
    </source>
</evidence>
<evidence type="ECO:0000313" key="8">
    <source>
        <dbReference type="EMBL" id="WPU91967.1"/>
    </source>
</evidence>
<comment type="similarity">
    <text evidence="2">Belongs to the cytochrome ubiquinol oxidase subunit 2 family.</text>
</comment>
<feature type="transmembrane region" description="Helical" evidence="7">
    <location>
        <begin position="160"/>
        <end position="184"/>
    </location>
</feature>
<feature type="transmembrane region" description="Helical" evidence="7">
    <location>
        <begin position="6"/>
        <end position="32"/>
    </location>
</feature>
<feature type="transmembrane region" description="Helical" evidence="7">
    <location>
        <begin position="53"/>
        <end position="74"/>
    </location>
</feature>
<dbReference type="EMBL" id="CP139558">
    <property type="protein sequence ID" value="WPU91967.1"/>
    <property type="molecule type" value="Genomic_DNA"/>
</dbReference>
<feature type="transmembrane region" description="Helical" evidence="7">
    <location>
        <begin position="264"/>
        <end position="282"/>
    </location>
</feature>
<feature type="transmembrane region" description="Helical" evidence="7">
    <location>
        <begin position="120"/>
        <end position="140"/>
    </location>
</feature>
<keyword evidence="4 7" id="KW-0812">Transmembrane</keyword>
<gene>
    <name evidence="8" type="ORF">SNE25_21855</name>
</gene>
<dbReference type="Proteomes" id="UP001324380">
    <property type="component" value="Chromosome"/>
</dbReference>
<feature type="transmembrane region" description="Helical" evidence="7">
    <location>
        <begin position="80"/>
        <end position="99"/>
    </location>
</feature>
<evidence type="ECO:0000256" key="7">
    <source>
        <dbReference type="SAM" id="Phobius"/>
    </source>
</evidence>
<keyword evidence="3" id="KW-1003">Cell membrane</keyword>
<name>A0ABZ0TFM5_9SPHI</name>
<organism evidence="8 9">
    <name type="scientific">Mucilaginibacter sabulilitoris</name>
    <dbReference type="NCBI Taxonomy" id="1173583"/>
    <lineage>
        <taxon>Bacteria</taxon>
        <taxon>Pseudomonadati</taxon>
        <taxon>Bacteroidota</taxon>
        <taxon>Sphingobacteriia</taxon>
        <taxon>Sphingobacteriales</taxon>
        <taxon>Sphingobacteriaceae</taxon>
        <taxon>Mucilaginibacter</taxon>
    </lineage>
</organism>
<feature type="transmembrane region" description="Helical" evidence="7">
    <location>
        <begin position="309"/>
        <end position="329"/>
    </location>
</feature>
<dbReference type="PANTHER" id="PTHR43141:SF4">
    <property type="entry name" value="CYTOCHROME BD2 SUBUNIT II"/>
    <property type="match status" value="1"/>
</dbReference>
<evidence type="ECO:0000256" key="4">
    <source>
        <dbReference type="ARBA" id="ARBA00022692"/>
    </source>
</evidence>